<accession>A0ABR0M8A3</accession>
<comment type="caution">
    <text evidence="3">The sequence shown here is derived from an EMBL/GenBank/DDBJ whole genome shotgun (WGS) entry which is preliminary data.</text>
</comment>
<dbReference type="SUPFAM" id="SSF56726">
    <property type="entry name" value="DNA topoisomerase IV, alpha subunit"/>
    <property type="match status" value="1"/>
</dbReference>
<protein>
    <submittedName>
        <fullName evidence="3">Endodeoxyribonuclease</fullName>
    </submittedName>
</protein>
<dbReference type="PANTHER" id="PTHR10848:SF0">
    <property type="entry name" value="MEIOTIC RECOMBINATION PROTEIN SPO11"/>
    <property type="match status" value="1"/>
</dbReference>
<organism evidence="3 4">
    <name type="scientific">Cryomyces antarcticus</name>
    <dbReference type="NCBI Taxonomy" id="329879"/>
    <lineage>
        <taxon>Eukaryota</taxon>
        <taxon>Fungi</taxon>
        <taxon>Dikarya</taxon>
        <taxon>Ascomycota</taxon>
        <taxon>Pezizomycotina</taxon>
        <taxon>Dothideomycetes</taxon>
        <taxon>Dothideomycetes incertae sedis</taxon>
        <taxon>Cryomyces</taxon>
    </lineage>
</organism>
<reference evidence="3 4" key="1">
    <citation type="submission" date="2023-08" db="EMBL/GenBank/DDBJ databases">
        <title>Black Yeasts Isolated from many extreme environments.</title>
        <authorList>
            <person name="Coleine C."/>
            <person name="Stajich J.E."/>
            <person name="Selbmann L."/>
        </authorList>
    </citation>
    <scope>NUCLEOTIDE SEQUENCE [LARGE SCALE GENOMIC DNA]</scope>
    <source>
        <strain evidence="3 4">CCFEE 536</strain>
    </source>
</reference>
<dbReference type="InterPro" id="IPR034136">
    <property type="entry name" value="TOPRIM_Topo6A/Spo11"/>
</dbReference>
<keyword evidence="4" id="KW-1185">Reference proteome</keyword>
<evidence type="ECO:0000259" key="2">
    <source>
        <dbReference type="Pfam" id="PF21180"/>
    </source>
</evidence>
<dbReference type="Gene3D" id="3.40.1360.10">
    <property type="match status" value="1"/>
</dbReference>
<dbReference type="InterPro" id="IPR036078">
    <property type="entry name" value="Spo11/TopoVI_A_sf"/>
</dbReference>
<dbReference type="Pfam" id="PF21180">
    <property type="entry name" value="TOP6A-Spo11_Toprim"/>
    <property type="match status" value="1"/>
</dbReference>
<proteinExistence type="predicted"/>
<sequence>MDDGGSNDMLFEASLLQDSSQESLTDTALHSWNIASGSGLPVKTYVSRDISECGAVSAGLAESSPYGGHNSRHAPQASAPPALSSPAGAVGDREFVLCKIESIFEKIADVLLNGGDRLIIPLKIRSGISGRGFDEESRITATAKGLIAGSFTIHRKDGVEAQGSSDREGLLVPNVKDVQSISMEKVHWILVIEKEAKGYPDIATRALLRFLAFPSPRNGFSNPPVHALVDFDPDGLGILSTYKYGSFALAHENATLAVSSIRWLGVRSTHIMTEESVHQSQGLLRLSQRDRRKASKMLEQEVFAADGPECEWRRELQIMLLLNVKAEIQLMDARTSGLACWLKTELSFDPK</sequence>
<dbReference type="CDD" id="cd00223">
    <property type="entry name" value="TOPRIM_TopoIIB_SPO"/>
    <property type="match status" value="1"/>
</dbReference>
<evidence type="ECO:0000313" key="4">
    <source>
        <dbReference type="Proteomes" id="UP001357485"/>
    </source>
</evidence>
<evidence type="ECO:0000256" key="1">
    <source>
        <dbReference type="SAM" id="MobiDB-lite"/>
    </source>
</evidence>
<feature type="compositionally biased region" description="Low complexity" evidence="1">
    <location>
        <begin position="74"/>
        <end position="85"/>
    </location>
</feature>
<dbReference type="PRINTS" id="PR01550">
    <property type="entry name" value="TOP6AFAMILY"/>
</dbReference>
<dbReference type="EMBL" id="JAVRRA010000060">
    <property type="protein sequence ID" value="KAK5294440.1"/>
    <property type="molecule type" value="Genomic_DNA"/>
</dbReference>
<dbReference type="InterPro" id="IPR002815">
    <property type="entry name" value="Spo11/TopoVI_A"/>
</dbReference>
<gene>
    <name evidence="3" type="primary">SPO11</name>
    <name evidence="3" type="ORF">LTR16_001246</name>
</gene>
<feature type="region of interest" description="Disordered" evidence="1">
    <location>
        <begin position="65"/>
        <end position="85"/>
    </location>
</feature>
<name>A0ABR0M8A3_9PEZI</name>
<feature type="domain" description="Topoisomerase 6 subunit A/Spo11 TOPRIM" evidence="2">
    <location>
        <begin position="187"/>
        <end position="333"/>
    </location>
</feature>
<dbReference type="PANTHER" id="PTHR10848">
    <property type="entry name" value="MEIOTIC RECOMBINATION PROTEIN SPO11"/>
    <property type="match status" value="1"/>
</dbReference>
<evidence type="ECO:0000313" key="3">
    <source>
        <dbReference type="EMBL" id="KAK5294440.1"/>
    </source>
</evidence>
<dbReference type="Proteomes" id="UP001357485">
    <property type="component" value="Unassembled WGS sequence"/>
</dbReference>